<accession>A0A450XXE8</accession>
<protein>
    <submittedName>
        <fullName evidence="1">Uncharacterized protein</fullName>
    </submittedName>
</protein>
<dbReference type="EMBL" id="CAADFO010000207">
    <property type="protein sequence ID" value="VFK33960.1"/>
    <property type="molecule type" value="Genomic_DNA"/>
</dbReference>
<dbReference type="EMBL" id="CAADFQ010000212">
    <property type="protein sequence ID" value="VFK36149.1"/>
    <property type="molecule type" value="Genomic_DNA"/>
</dbReference>
<sequence length="66" mass="7540">MRRFWQVHRNSVLLFPNRRGGVKVAHLATTSLERAGVRNALQKVTQDCGIKKRSHRTAYVIATQPI</sequence>
<organism evidence="1">
    <name type="scientific">Candidatus Kentrum sp. MB</name>
    <dbReference type="NCBI Taxonomy" id="2138164"/>
    <lineage>
        <taxon>Bacteria</taxon>
        <taxon>Pseudomonadati</taxon>
        <taxon>Pseudomonadota</taxon>
        <taxon>Gammaproteobacteria</taxon>
        <taxon>Candidatus Kentrum</taxon>
    </lineage>
</organism>
<proteinExistence type="predicted"/>
<dbReference type="AlphaFoldDB" id="A0A450XXE8"/>
<evidence type="ECO:0000313" key="1">
    <source>
        <dbReference type="EMBL" id="VFK33960.1"/>
    </source>
</evidence>
<gene>
    <name evidence="1" type="ORF">BECKMB1821G_GA0114241_12083</name>
    <name evidence="2" type="ORF">BECKMB1821I_GA0114274_12121</name>
</gene>
<name>A0A450XXE8_9GAMM</name>
<reference evidence="1" key="1">
    <citation type="submission" date="2019-02" db="EMBL/GenBank/DDBJ databases">
        <authorList>
            <person name="Gruber-Vodicka R. H."/>
            <person name="Seah K. B. B."/>
        </authorList>
    </citation>
    <scope>NUCLEOTIDE SEQUENCE</scope>
    <source>
        <strain evidence="1">BECK_BZ197</strain>
        <strain evidence="2">BECK_BZ199</strain>
    </source>
</reference>
<evidence type="ECO:0000313" key="2">
    <source>
        <dbReference type="EMBL" id="VFK36149.1"/>
    </source>
</evidence>